<dbReference type="PROSITE" id="PS50943">
    <property type="entry name" value="HTH_CROC1"/>
    <property type="match status" value="1"/>
</dbReference>
<evidence type="ECO:0000256" key="2">
    <source>
        <dbReference type="ARBA" id="ARBA00023125"/>
    </source>
</evidence>
<dbReference type="SMART" id="SM00530">
    <property type="entry name" value="HTH_XRE"/>
    <property type="match status" value="1"/>
</dbReference>
<dbReference type="Proteomes" id="UP001171165">
    <property type="component" value="Unassembled WGS sequence"/>
</dbReference>
<dbReference type="InterPro" id="IPR015927">
    <property type="entry name" value="Peptidase_S24_S26A/B/C"/>
</dbReference>
<dbReference type="SUPFAM" id="SSF47413">
    <property type="entry name" value="lambda repressor-like DNA-binding domains"/>
    <property type="match status" value="1"/>
</dbReference>
<evidence type="ECO:0000313" key="5">
    <source>
        <dbReference type="EMBL" id="ARX35373.1"/>
    </source>
</evidence>
<evidence type="ECO:0000259" key="4">
    <source>
        <dbReference type="PROSITE" id="PS50943"/>
    </source>
</evidence>
<sequence length="252" mass="28535">MNRKISESDKIAARNLRNIWEAKRESLGLTQEKAAEIMGFATQGAVSQYLNGRTALNTDTILKFASLLKVDPEDINPELKTLLDYVRRTGKEEEIKQITSSTSTQNEHTTLRLMDVYAKAGPGGFINNEFPDTIKSIEFSPEKVFDLFGRKSLKGIEIINISGDSMSPAINPRDVVFVDTHNEFFDGDGVYVFSFENSLFIKRLQRVKGRKLAVKSDNPAYETFYIEESEMYDLRIIGKVIKSLPIKMIDFA</sequence>
<dbReference type="SUPFAM" id="SSF51306">
    <property type="entry name" value="LexA/Signal peptidase"/>
    <property type="match status" value="1"/>
</dbReference>
<dbReference type="Gene3D" id="1.10.260.40">
    <property type="entry name" value="lambda repressor-like DNA-binding domains"/>
    <property type="match status" value="1"/>
</dbReference>
<dbReference type="GO" id="GO:0003677">
    <property type="term" value="F:DNA binding"/>
    <property type="evidence" value="ECO:0007669"/>
    <property type="project" value="UniProtKB-KW"/>
</dbReference>
<proteinExistence type="predicted"/>
<dbReference type="CDD" id="cd00093">
    <property type="entry name" value="HTH_XRE"/>
    <property type="match status" value="1"/>
</dbReference>
<keyword evidence="3" id="KW-0804">Transcription</keyword>
<dbReference type="AlphaFoldDB" id="A0AAJ0YAS0"/>
<reference evidence="6" key="2">
    <citation type="submission" date="2023-06" db="EMBL/GenBank/DDBJ databases">
        <authorList>
            <consortium name="Clinical and Environmental Microbiology Branch: Whole genome sequencing antimicrobial resistance pathogens in the healthcare setting"/>
        </authorList>
    </citation>
    <scope>NUCLEOTIDE SEQUENCE</scope>
    <source>
        <strain evidence="6">Microbial</strain>
    </source>
</reference>
<gene>
    <name evidence="5" type="ORF">AM402_14815</name>
    <name evidence="6" type="ORF">PW210_003554</name>
</gene>
<dbReference type="EMBL" id="ABKSPD020000017">
    <property type="protein sequence ID" value="EKW9777681.1"/>
    <property type="molecule type" value="Genomic_DNA"/>
</dbReference>
<dbReference type="InterPro" id="IPR036286">
    <property type="entry name" value="LexA/Signal_pep-like_sf"/>
</dbReference>
<evidence type="ECO:0000313" key="6">
    <source>
        <dbReference type="EMBL" id="EKW9777681.1"/>
    </source>
</evidence>
<reference evidence="5 7" key="1">
    <citation type="submission" date="2017-05" db="EMBL/GenBank/DDBJ databases">
        <title>Whole genome sequencing of Proteus mirabilis AR_0155.</title>
        <authorList>
            <person name="Conlan S."/>
            <person name="Thomas P.J."/>
            <person name="Mullikin J."/>
            <person name="Frank K.M."/>
            <person name="Segre J.A."/>
        </authorList>
    </citation>
    <scope>NUCLEOTIDE SEQUENCE [LARGE SCALE GENOMIC DNA]</scope>
    <source>
        <strain evidence="5 7">AR_0155</strain>
    </source>
</reference>
<dbReference type="Pfam" id="PF01381">
    <property type="entry name" value="HTH_3"/>
    <property type="match status" value="1"/>
</dbReference>
<dbReference type="Proteomes" id="UP000195540">
    <property type="component" value="Chromosome"/>
</dbReference>
<protein>
    <submittedName>
        <fullName evidence="6">Helix-turn-helix transcriptional regulator</fullName>
    </submittedName>
    <submittedName>
        <fullName evidence="5">LygD</fullName>
    </submittedName>
</protein>
<dbReference type="CDD" id="cd06529">
    <property type="entry name" value="S24_LexA-like"/>
    <property type="match status" value="1"/>
</dbReference>
<dbReference type="InterPro" id="IPR001387">
    <property type="entry name" value="Cro/C1-type_HTH"/>
</dbReference>
<evidence type="ECO:0000313" key="8">
    <source>
        <dbReference type="Proteomes" id="UP001171165"/>
    </source>
</evidence>
<evidence type="ECO:0000256" key="1">
    <source>
        <dbReference type="ARBA" id="ARBA00023015"/>
    </source>
</evidence>
<evidence type="ECO:0000313" key="7">
    <source>
        <dbReference type="Proteomes" id="UP000195540"/>
    </source>
</evidence>
<name>A0AAJ0YAS0_PROMI</name>
<keyword evidence="2" id="KW-0238">DNA-binding</keyword>
<evidence type="ECO:0000256" key="3">
    <source>
        <dbReference type="ARBA" id="ARBA00023163"/>
    </source>
</evidence>
<dbReference type="PANTHER" id="PTHR40661">
    <property type="match status" value="1"/>
</dbReference>
<dbReference type="EMBL" id="CP021694">
    <property type="protein sequence ID" value="ARX35373.1"/>
    <property type="molecule type" value="Genomic_DNA"/>
</dbReference>
<dbReference type="Gene3D" id="2.10.109.10">
    <property type="entry name" value="Umud Fragment, subunit A"/>
    <property type="match status" value="1"/>
</dbReference>
<organism evidence="6 8">
    <name type="scientific">Proteus mirabilis</name>
    <dbReference type="NCBI Taxonomy" id="584"/>
    <lineage>
        <taxon>Bacteria</taxon>
        <taxon>Pseudomonadati</taxon>
        <taxon>Pseudomonadota</taxon>
        <taxon>Gammaproteobacteria</taxon>
        <taxon>Enterobacterales</taxon>
        <taxon>Morganellaceae</taxon>
        <taxon>Proteus</taxon>
    </lineage>
</organism>
<dbReference type="InterPro" id="IPR039418">
    <property type="entry name" value="LexA-like"/>
</dbReference>
<feature type="domain" description="HTH cro/C1-type" evidence="4">
    <location>
        <begin position="24"/>
        <end position="75"/>
    </location>
</feature>
<keyword evidence="1" id="KW-0805">Transcription regulation</keyword>
<accession>A0AAJ0YAS0</accession>
<dbReference type="Pfam" id="PF00717">
    <property type="entry name" value="Peptidase_S24"/>
    <property type="match status" value="1"/>
</dbReference>
<dbReference type="RefSeq" id="WP_004250527.1">
    <property type="nucleotide sequence ID" value="NZ_ABFDCH020000017.1"/>
</dbReference>
<dbReference type="InterPro" id="IPR010982">
    <property type="entry name" value="Lambda_DNA-bd_dom_sf"/>
</dbReference>
<dbReference type="PANTHER" id="PTHR40661:SF3">
    <property type="entry name" value="FELS-1 PROPHAGE TRANSCRIPTIONAL REGULATOR"/>
    <property type="match status" value="1"/>
</dbReference>